<dbReference type="Pfam" id="PF08598">
    <property type="entry name" value="Sds3"/>
    <property type="match status" value="1"/>
</dbReference>
<dbReference type="GO" id="GO:0010468">
    <property type="term" value="P:regulation of gene expression"/>
    <property type="evidence" value="ECO:0007669"/>
    <property type="project" value="UniProtKB-ARBA"/>
</dbReference>
<dbReference type="EMBL" id="JARGDH010000001">
    <property type="protein sequence ID" value="KAL0280772.1"/>
    <property type="molecule type" value="Genomic_DNA"/>
</dbReference>
<evidence type="ECO:0000256" key="6">
    <source>
        <dbReference type="ARBA" id="ARBA00038256"/>
    </source>
</evidence>
<dbReference type="PANTHER" id="PTHR21964">
    <property type="entry name" value="BREAST CANCER METASTASIS-SUPPRESSOR 1"/>
    <property type="match status" value="1"/>
</dbReference>
<gene>
    <name evidence="8" type="ORF">PYX00_001974</name>
</gene>
<evidence type="ECO:0000256" key="4">
    <source>
        <dbReference type="ARBA" id="ARBA00023163"/>
    </source>
</evidence>
<sequence>MTVIRVDRIHGEYSDVEEMDHDSNDSDKSSSNSESSDNGTDYDDSSEMDEDECERLRSECVEDLVDLERQFTLLREQLYRERFTQVDSKLLEIRSGRAQEYLQPLQQLQENMRIRTEVAAILKQFSLASVTNQIEAEDVAAIQNLQSEQKLLWDSIQDGLECEIRRLEEDRNNIDVNSALWGSEQPRRTSGSRRKPVTVNGPYIIYMLREADILEDWTTIKRALGVCKRKSELHH</sequence>
<evidence type="ECO:0008006" key="9">
    <source>
        <dbReference type="Google" id="ProtNLM"/>
    </source>
</evidence>
<evidence type="ECO:0000256" key="2">
    <source>
        <dbReference type="ARBA" id="ARBA00022491"/>
    </source>
</evidence>
<dbReference type="FunFam" id="1.20.5.1500:FF:000002">
    <property type="entry name" value="breast cancer metastasis-suppressor 1-like protein-A"/>
    <property type="match status" value="1"/>
</dbReference>
<dbReference type="InterPro" id="IPR013907">
    <property type="entry name" value="Sds3"/>
</dbReference>
<keyword evidence="4" id="KW-0804">Transcription</keyword>
<comment type="subcellular location">
    <subcellularLocation>
        <location evidence="1">Nucleus</location>
    </subcellularLocation>
</comment>
<feature type="compositionally biased region" description="Acidic residues" evidence="7">
    <location>
        <begin position="40"/>
        <end position="52"/>
    </location>
</feature>
<comment type="similarity">
    <text evidence="6">Belongs to the BRMS1 family.</text>
</comment>
<evidence type="ECO:0000256" key="7">
    <source>
        <dbReference type="SAM" id="MobiDB-lite"/>
    </source>
</evidence>
<keyword evidence="5" id="KW-0539">Nucleus</keyword>
<evidence type="ECO:0000256" key="5">
    <source>
        <dbReference type="ARBA" id="ARBA00023242"/>
    </source>
</evidence>
<proteinExistence type="inferred from homology"/>
<dbReference type="GO" id="GO:0005654">
    <property type="term" value="C:nucleoplasm"/>
    <property type="evidence" value="ECO:0007669"/>
    <property type="project" value="UniProtKB-ARBA"/>
</dbReference>
<evidence type="ECO:0000256" key="1">
    <source>
        <dbReference type="ARBA" id="ARBA00004123"/>
    </source>
</evidence>
<name>A0AAW2IFG7_9NEOP</name>
<comment type="caution">
    <text evidence="8">The sequence shown here is derived from an EMBL/GenBank/DDBJ whole genome shotgun (WGS) entry which is preliminary data.</text>
</comment>
<keyword evidence="2" id="KW-0678">Repressor</keyword>
<feature type="region of interest" description="Disordered" evidence="7">
    <location>
        <begin position="1"/>
        <end position="52"/>
    </location>
</feature>
<feature type="compositionally biased region" description="Basic and acidic residues" evidence="7">
    <location>
        <begin position="1"/>
        <end position="13"/>
    </location>
</feature>
<accession>A0AAW2IFG7</accession>
<organism evidence="8">
    <name type="scientific">Menopon gallinae</name>
    <name type="common">poultry shaft louse</name>
    <dbReference type="NCBI Taxonomy" id="328185"/>
    <lineage>
        <taxon>Eukaryota</taxon>
        <taxon>Metazoa</taxon>
        <taxon>Ecdysozoa</taxon>
        <taxon>Arthropoda</taxon>
        <taxon>Hexapoda</taxon>
        <taxon>Insecta</taxon>
        <taxon>Pterygota</taxon>
        <taxon>Neoptera</taxon>
        <taxon>Paraneoptera</taxon>
        <taxon>Psocodea</taxon>
        <taxon>Troctomorpha</taxon>
        <taxon>Phthiraptera</taxon>
        <taxon>Amblycera</taxon>
        <taxon>Menoponidae</taxon>
        <taxon>Menopon</taxon>
    </lineage>
</organism>
<reference evidence="8" key="1">
    <citation type="journal article" date="2024" name="Gigascience">
        <title>Chromosome-level genome of the poultry shaft louse Menopon gallinae provides insight into the host-switching and adaptive evolution of parasitic lice.</title>
        <authorList>
            <person name="Xu Y."/>
            <person name="Ma L."/>
            <person name="Liu S."/>
            <person name="Liang Y."/>
            <person name="Liu Q."/>
            <person name="He Z."/>
            <person name="Tian L."/>
            <person name="Duan Y."/>
            <person name="Cai W."/>
            <person name="Li H."/>
            <person name="Song F."/>
        </authorList>
    </citation>
    <scope>NUCLEOTIDE SEQUENCE</scope>
    <source>
        <strain evidence="8">Cailab_2023a</strain>
    </source>
</reference>
<feature type="compositionally biased region" description="Low complexity" evidence="7">
    <location>
        <begin position="29"/>
        <end position="38"/>
    </location>
</feature>
<dbReference type="SMART" id="SM01401">
    <property type="entry name" value="Sds3"/>
    <property type="match status" value="1"/>
</dbReference>
<dbReference type="Gene3D" id="1.20.5.1500">
    <property type="match status" value="1"/>
</dbReference>
<evidence type="ECO:0000313" key="8">
    <source>
        <dbReference type="EMBL" id="KAL0280772.1"/>
    </source>
</evidence>
<evidence type="ECO:0000256" key="3">
    <source>
        <dbReference type="ARBA" id="ARBA00023015"/>
    </source>
</evidence>
<dbReference type="AlphaFoldDB" id="A0AAW2IFG7"/>
<keyword evidence="3" id="KW-0805">Transcription regulation</keyword>
<protein>
    <recommendedName>
        <fullName evidence="9">Breast cancer metastasis-suppressor 1-like protein</fullName>
    </recommendedName>
</protein>